<dbReference type="SUPFAM" id="SSF50978">
    <property type="entry name" value="WD40 repeat-like"/>
    <property type="match status" value="1"/>
</dbReference>
<dbReference type="EMBL" id="KZ303860">
    <property type="protein sequence ID" value="PHZ09158.1"/>
    <property type="molecule type" value="Genomic_DNA"/>
</dbReference>
<feature type="repeat" description="WD" evidence="5">
    <location>
        <begin position="89"/>
        <end position="131"/>
    </location>
</feature>
<dbReference type="GO" id="GO:0000109">
    <property type="term" value="C:nucleotide-excision repair complex"/>
    <property type="evidence" value="ECO:0007669"/>
    <property type="project" value="TreeGrafter"/>
</dbReference>
<dbReference type="Proteomes" id="UP000242254">
    <property type="component" value="Unassembled WGS sequence"/>
</dbReference>
<sequence length="394" mass="44136">MYGFIKKRQYGLIRPIRLERAETTKRVYDLELSRTKEFALSHRGGVTCIRIDNSEQRYLLSGGGDGKVHIYDLDSMTEKNEPIASAARMDQHKYAVTSLSWYPADNGLFVTSSYDSTIKVWDTNEMKVTFNLKIRGREKVINDKKAVEEFNMECRVHCQAMSGIASHSLVASAAAEPRIRLCDLANGSFTHSLTGHAGSVMSCVWSTNQEYILYSGGSDGTIRVWDIRKASSCLMSLDQNNAVDQNPLGETNSAHGRGINGLTVTNDGRFLVSLGLDEKIRLWNTQSGHNTFVNYGSSWRNRFKLCLQPALSSPDVWPPLLYIPSDDRQVLVYRLTDGMLVKRLKGAYGRVTSVENRESHQQLYSGSNAGDLLVWEPPAMIAAVEEREVCNMES</sequence>
<keyword evidence="2" id="KW-0677">Repeat</keyword>
<evidence type="ECO:0000256" key="3">
    <source>
        <dbReference type="ARBA" id="ARBA00022763"/>
    </source>
</evidence>
<dbReference type="RefSeq" id="XP_023462866.1">
    <property type="nucleotide sequence ID" value="XM_023611732.1"/>
</dbReference>
<dbReference type="GO" id="GO:0000209">
    <property type="term" value="P:protein polyubiquitination"/>
    <property type="evidence" value="ECO:0007669"/>
    <property type="project" value="TreeGrafter"/>
</dbReference>
<dbReference type="InterPro" id="IPR036322">
    <property type="entry name" value="WD40_repeat_dom_sf"/>
</dbReference>
<evidence type="ECO:0000256" key="1">
    <source>
        <dbReference type="ARBA" id="ARBA00022574"/>
    </source>
</evidence>
<feature type="repeat" description="WD" evidence="5">
    <location>
        <begin position="193"/>
        <end position="235"/>
    </location>
</feature>
<dbReference type="PROSITE" id="PS00678">
    <property type="entry name" value="WD_REPEATS_1"/>
    <property type="match status" value="2"/>
</dbReference>
<dbReference type="Gene3D" id="2.130.10.10">
    <property type="entry name" value="YVTN repeat-like/Quinoprotein amine dehydrogenase"/>
    <property type="match status" value="1"/>
</dbReference>
<keyword evidence="1 5" id="KW-0853">WD repeat</keyword>
<dbReference type="PANTHER" id="PTHR46202:SF1">
    <property type="entry name" value="DNA EXCISION REPAIR PROTEIN ERCC-8"/>
    <property type="match status" value="1"/>
</dbReference>
<dbReference type="GO" id="GO:0031464">
    <property type="term" value="C:Cul4A-RING E3 ubiquitin ligase complex"/>
    <property type="evidence" value="ECO:0007669"/>
    <property type="project" value="TreeGrafter"/>
</dbReference>
<evidence type="ECO:0000313" key="6">
    <source>
        <dbReference type="EMBL" id="PHZ09158.1"/>
    </source>
</evidence>
<proteinExistence type="predicted"/>
<dbReference type="InterPro" id="IPR015943">
    <property type="entry name" value="WD40/YVTN_repeat-like_dom_sf"/>
</dbReference>
<dbReference type="InterPro" id="IPR020472">
    <property type="entry name" value="WD40_PAC1"/>
</dbReference>
<protein>
    <submittedName>
        <fullName evidence="6">Excision repair cross-complementing rodent repair deficiency, complementation group 8</fullName>
    </submittedName>
</protein>
<dbReference type="PRINTS" id="PR00320">
    <property type="entry name" value="GPROTEINBRPT"/>
</dbReference>
<dbReference type="Pfam" id="PF00400">
    <property type="entry name" value="WD40"/>
    <property type="match status" value="4"/>
</dbReference>
<name>A0A2G4SK55_RHIZD</name>
<dbReference type="InterPro" id="IPR019775">
    <property type="entry name" value="WD40_repeat_CS"/>
</dbReference>
<dbReference type="AlphaFoldDB" id="A0A2G4SK55"/>
<reference evidence="6 7" key="1">
    <citation type="journal article" date="2016" name="Proc. Natl. Acad. Sci. U.S.A.">
        <title>Lipid metabolic changes in an early divergent fungus govern the establishment of a mutualistic symbiosis with endobacteria.</title>
        <authorList>
            <person name="Lastovetsky O.A."/>
            <person name="Gaspar M.L."/>
            <person name="Mondo S.J."/>
            <person name="LaButti K.M."/>
            <person name="Sandor L."/>
            <person name="Grigoriev I.V."/>
            <person name="Henry S.A."/>
            <person name="Pawlowska T.E."/>
        </authorList>
    </citation>
    <scope>NUCLEOTIDE SEQUENCE [LARGE SCALE GENOMIC DNA]</scope>
    <source>
        <strain evidence="6 7">ATCC 52813</strain>
    </source>
</reference>
<gene>
    <name evidence="6" type="ORF">RHIMIDRAFT_264144</name>
</gene>
<dbReference type="GO" id="GO:0043161">
    <property type="term" value="P:proteasome-mediated ubiquitin-dependent protein catabolic process"/>
    <property type="evidence" value="ECO:0007669"/>
    <property type="project" value="TreeGrafter"/>
</dbReference>
<evidence type="ECO:0000313" key="7">
    <source>
        <dbReference type="Proteomes" id="UP000242254"/>
    </source>
</evidence>
<evidence type="ECO:0000256" key="5">
    <source>
        <dbReference type="PROSITE-ProRule" id="PRU00221"/>
    </source>
</evidence>
<keyword evidence="3" id="KW-0227">DNA damage</keyword>
<dbReference type="PROSITE" id="PS50294">
    <property type="entry name" value="WD_REPEATS_REGION"/>
    <property type="match status" value="3"/>
</dbReference>
<keyword evidence="7" id="KW-1185">Reference proteome</keyword>
<accession>A0A2G4SK55</accession>
<dbReference type="STRING" id="1340429.A0A2G4SK55"/>
<feature type="non-terminal residue" evidence="6">
    <location>
        <position position="394"/>
    </location>
</feature>
<dbReference type="PANTHER" id="PTHR46202">
    <property type="entry name" value="DNA EXCISION REPAIR PROTEIN ERCC-8"/>
    <property type="match status" value="1"/>
</dbReference>
<evidence type="ECO:0000256" key="2">
    <source>
        <dbReference type="ARBA" id="ARBA00022737"/>
    </source>
</evidence>
<keyword evidence="4" id="KW-0234">DNA repair</keyword>
<feature type="repeat" description="WD" evidence="5">
    <location>
        <begin position="39"/>
        <end position="81"/>
    </location>
</feature>
<dbReference type="GO" id="GO:0006283">
    <property type="term" value="P:transcription-coupled nucleotide-excision repair"/>
    <property type="evidence" value="ECO:0007669"/>
    <property type="project" value="InterPro"/>
</dbReference>
<feature type="repeat" description="WD" evidence="5">
    <location>
        <begin position="252"/>
        <end position="293"/>
    </location>
</feature>
<dbReference type="InterPro" id="IPR001680">
    <property type="entry name" value="WD40_rpt"/>
</dbReference>
<dbReference type="PROSITE" id="PS50082">
    <property type="entry name" value="WD_REPEATS_2"/>
    <property type="match status" value="4"/>
</dbReference>
<dbReference type="InterPro" id="IPR042238">
    <property type="entry name" value="Rad28/ERCC8/Ckn1/ATCSA-1"/>
</dbReference>
<organism evidence="6 7">
    <name type="scientific">Rhizopus microsporus ATCC 52813</name>
    <dbReference type="NCBI Taxonomy" id="1340429"/>
    <lineage>
        <taxon>Eukaryota</taxon>
        <taxon>Fungi</taxon>
        <taxon>Fungi incertae sedis</taxon>
        <taxon>Mucoromycota</taxon>
        <taxon>Mucoromycotina</taxon>
        <taxon>Mucoromycetes</taxon>
        <taxon>Mucorales</taxon>
        <taxon>Mucorineae</taxon>
        <taxon>Rhizopodaceae</taxon>
        <taxon>Rhizopus</taxon>
    </lineage>
</organism>
<dbReference type="GeneID" id="35442721"/>
<dbReference type="SMART" id="SM00320">
    <property type="entry name" value="WD40"/>
    <property type="match status" value="5"/>
</dbReference>
<evidence type="ECO:0000256" key="4">
    <source>
        <dbReference type="ARBA" id="ARBA00023204"/>
    </source>
</evidence>